<evidence type="ECO:0000256" key="8">
    <source>
        <dbReference type="HAMAP-Rule" id="MF_01471"/>
    </source>
</evidence>
<dbReference type="SUPFAM" id="SSF143430">
    <property type="entry name" value="TTP0101/SSO1404-like"/>
    <property type="match status" value="1"/>
</dbReference>
<dbReference type="PANTHER" id="PTHR34405">
    <property type="entry name" value="CRISPR-ASSOCIATED ENDORIBONUCLEASE CAS2"/>
    <property type="match status" value="1"/>
</dbReference>
<dbReference type="GO" id="GO:0046872">
    <property type="term" value="F:metal ion binding"/>
    <property type="evidence" value="ECO:0007669"/>
    <property type="project" value="UniProtKB-UniRule"/>
</dbReference>
<evidence type="ECO:0000256" key="7">
    <source>
        <dbReference type="ARBA" id="ARBA00023118"/>
    </source>
</evidence>
<evidence type="ECO:0000256" key="1">
    <source>
        <dbReference type="ARBA" id="ARBA00001946"/>
    </source>
</evidence>
<dbReference type="NCBIfam" id="TIGR01573">
    <property type="entry name" value="cas2"/>
    <property type="match status" value="1"/>
</dbReference>
<evidence type="ECO:0000313" key="13">
    <source>
        <dbReference type="Proteomes" id="UP000257123"/>
    </source>
</evidence>
<dbReference type="PANTHER" id="PTHR34405:SF3">
    <property type="entry name" value="CRISPR-ASSOCIATED ENDORIBONUCLEASE CAS2 3"/>
    <property type="match status" value="1"/>
</dbReference>
<dbReference type="EMBL" id="NMUF01000009">
    <property type="protein sequence ID" value="RFA99171.1"/>
    <property type="molecule type" value="Genomic_DNA"/>
</dbReference>
<evidence type="ECO:0000256" key="5">
    <source>
        <dbReference type="ARBA" id="ARBA00022801"/>
    </source>
</evidence>
<organism evidence="11 12">
    <name type="scientific">Pyrobaculum aerophilum</name>
    <dbReference type="NCBI Taxonomy" id="13773"/>
    <lineage>
        <taxon>Archaea</taxon>
        <taxon>Thermoproteota</taxon>
        <taxon>Thermoprotei</taxon>
        <taxon>Thermoproteales</taxon>
        <taxon>Thermoproteaceae</taxon>
        <taxon>Pyrobaculum</taxon>
    </lineage>
</organism>
<dbReference type="OMA" id="ARCANAQ"/>
<keyword evidence="3 8" id="KW-0479">Metal-binding</keyword>
<dbReference type="GeneID" id="1464838"/>
<dbReference type="EMBL" id="DUJP01000018">
    <property type="protein sequence ID" value="HII46675.1"/>
    <property type="molecule type" value="Genomic_DNA"/>
</dbReference>
<evidence type="ECO:0000256" key="2">
    <source>
        <dbReference type="ARBA" id="ARBA00022722"/>
    </source>
</evidence>
<reference evidence="12 13" key="1">
    <citation type="submission" date="2017-07" db="EMBL/GenBank/DDBJ databases">
        <title>Draft genome sequence of aerobic hyperthermophilic archaea, Pyrobaculum aerophilum YKB31 and YKB32.</title>
        <authorList>
            <person name="Mochizuki T."/>
            <person name="Berliner A.J."/>
            <person name="Yoshida-Takashima Y."/>
            <person name="Takaki Y."/>
            <person name="Nunoura T."/>
            <person name="Takai K."/>
        </authorList>
    </citation>
    <scope>NUCLEOTIDE SEQUENCE [LARGE SCALE GENOMIC DNA]</scope>
    <source>
        <strain evidence="10 13">YKB31</strain>
        <strain evidence="11 12">YKB32</strain>
    </source>
</reference>
<dbReference type="GO" id="GO:0016787">
    <property type="term" value="F:hydrolase activity"/>
    <property type="evidence" value="ECO:0007669"/>
    <property type="project" value="UniProtKB-KW"/>
</dbReference>
<dbReference type="EMBL" id="NMUE01000069">
    <property type="protein sequence ID" value="RFA93077.1"/>
    <property type="molecule type" value="Genomic_DNA"/>
</dbReference>
<evidence type="ECO:0000313" key="11">
    <source>
        <dbReference type="EMBL" id="RFA99171.1"/>
    </source>
</evidence>
<dbReference type="GO" id="GO:0004521">
    <property type="term" value="F:RNA endonuclease activity"/>
    <property type="evidence" value="ECO:0007669"/>
    <property type="project" value="InterPro"/>
</dbReference>
<sequence>MYVVVAYDITEDEVRNKVADALKAYGLERIQRSVFVGRINPALLKDLVERLKRITKGANADITIFKVDRRAIDTAIRIGPPPPARKNVDLY</sequence>
<dbReference type="Pfam" id="PF09827">
    <property type="entry name" value="CRISPR_Cas2"/>
    <property type="match status" value="1"/>
</dbReference>
<evidence type="ECO:0000256" key="4">
    <source>
        <dbReference type="ARBA" id="ARBA00022759"/>
    </source>
</evidence>
<evidence type="ECO:0000313" key="9">
    <source>
        <dbReference type="EMBL" id="HII46675.1"/>
    </source>
</evidence>
<dbReference type="CDD" id="cd09638">
    <property type="entry name" value="Cas2_I_II_III"/>
    <property type="match status" value="1"/>
</dbReference>
<name>A0A371R599_9CREN</name>
<comment type="function">
    <text evidence="8">CRISPR (clustered regularly interspaced short palindromic repeat), is an adaptive immune system that provides protection against mobile genetic elements (viruses, transposable elements and conjugative plasmids). CRISPR clusters contain sequences complementary to antecedent mobile elements and target invading nucleic acids. CRISPR clusters are transcribed and processed into CRISPR RNA (crRNA). Functions as a ssRNA-specific endoribonuclease. Involved in the integration of spacer DNA into the CRISPR cassette.</text>
</comment>
<keyword evidence="7 8" id="KW-0051">Antiviral defense</keyword>
<proteinExistence type="inferred from homology"/>
<evidence type="ECO:0000256" key="6">
    <source>
        <dbReference type="ARBA" id="ARBA00022842"/>
    </source>
</evidence>
<evidence type="ECO:0000313" key="10">
    <source>
        <dbReference type="EMBL" id="RFA93077.1"/>
    </source>
</evidence>
<dbReference type="AlphaFoldDB" id="A0A371R599"/>
<dbReference type="InterPro" id="IPR021127">
    <property type="entry name" value="CRISPR_associated_Cas2"/>
</dbReference>
<dbReference type="Proteomes" id="UP000257123">
    <property type="component" value="Unassembled WGS sequence"/>
</dbReference>
<keyword evidence="6 8" id="KW-0460">Magnesium</keyword>
<dbReference type="HAMAP" id="MF_01471">
    <property type="entry name" value="Cas2"/>
    <property type="match status" value="1"/>
</dbReference>
<dbReference type="EC" id="3.1.-.-" evidence="8"/>
<dbReference type="InterPro" id="IPR019199">
    <property type="entry name" value="Virulence_VapD/CRISPR_Cas2"/>
</dbReference>
<dbReference type="Proteomes" id="UP000651120">
    <property type="component" value="Unassembled WGS sequence"/>
</dbReference>
<comment type="subunit">
    <text evidence="8">Homodimer, forms a heterotetramer with a Cas1 homodimer.</text>
</comment>
<dbReference type="GO" id="GO:0051607">
    <property type="term" value="P:defense response to virus"/>
    <property type="evidence" value="ECO:0007669"/>
    <property type="project" value="UniProtKB-UniRule"/>
</dbReference>
<protein>
    <recommendedName>
        <fullName evidence="8">CRISPR-associated endoribonuclease Cas2</fullName>
        <ecNumber evidence="8">3.1.-.-</ecNumber>
    </recommendedName>
</protein>
<keyword evidence="5 8" id="KW-0378">Hydrolase</keyword>
<accession>A0A371R599</accession>
<dbReference type="RefSeq" id="WP_011007092.1">
    <property type="nucleotide sequence ID" value="NZ_DAIOPL010000052.1"/>
</dbReference>
<reference evidence="9" key="2">
    <citation type="journal article" date="2020" name="bioRxiv">
        <title>A rank-normalized archaeal taxonomy based on genome phylogeny resolves widespread incomplete and uneven classifications.</title>
        <authorList>
            <person name="Rinke C."/>
            <person name="Chuvochina M."/>
            <person name="Mussig A.J."/>
            <person name="Chaumeil P.-A."/>
            <person name="Waite D.W."/>
            <person name="Whitman W.B."/>
            <person name="Parks D.H."/>
            <person name="Hugenholtz P."/>
        </authorList>
    </citation>
    <scope>NUCLEOTIDE SEQUENCE</scope>
    <source>
        <strain evidence="9">UBA8839</strain>
    </source>
</reference>
<comment type="similarity">
    <text evidence="8">Belongs to the CRISPR-associated endoribonuclease Cas2 protein family.</text>
</comment>
<dbReference type="Proteomes" id="UP000256877">
    <property type="component" value="Unassembled WGS sequence"/>
</dbReference>
<feature type="binding site" evidence="8">
    <location>
        <position position="8"/>
    </location>
    <ligand>
        <name>Mg(2+)</name>
        <dbReference type="ChEBI" id="CHEBI:18420"/>
        <note>catalytic</note>
    </ligand>
</feature>
<gene>
    <name evidence="8 11" type="primary">cas2</name>
    <name evidence="10" type="ORF">CGL51_13415</name>
    <name evidence="11" type="ORF">CGL52_04840</name>
    <name evidence="9" type="ORF">HA333_04280</name>
</gene>
<dbReference type="Gene3D" id="3.30.70.240">
    <property type="match status" value="1"/>
</dbReference>
<keyword evidence="4 8" id="KW-0255">Endonuclease</keyword>
<keyword evidence="2 8" id="KW-0540">Nuclease</keyword>
<dbReference type="SMR" id="A0A371R599"/>
<comment type="caution">
    <text evidence="11">The sequence shown here is derived from an EMBL/GenBank/DDBJ whole genome shotgun (WGS) entry which is preliminary data.</text>
</comment>
<evidence type="ECO:0000256" key="3">
    <source>
        <dbReference type="ARBA" id="ARBA00022723"/>
    </source>
</evidence>
<comment type="cofactor">
    <cofactor evidence="1 8">
        <name>Mg(2+)</name>
        <dbReference type="ChEBI" id="CHEBI:18420"/>
    </cofactor>
</comment>
<evidence type="ECO:0000313" key="12">
    <source>
        <dbReference type="Proteomes" id="UP000256877"/>
    </source>
</evidence>
<dbReference type="OrthoDB" id="75992at2157"/>
<dbReference type="GO" id="GO:0043571">
    <property type="term" value="P:maintenance of CRISPR repeat elements"/>
    <property type="evidence" value="ECO:0007669"/>
    <property type="project" value="UniProtKB-UniRule"/>
</dbReference>